<evidence type="ECO:0000256" key="7">
    <source>
        <dbReference type="ARBA" id="ARBA00023049"/>
    </source>
</evidence>
<dbReference type="Pfam" id="PF04225">
    <property type="entry name" value="LysM_OapA"/>
    <property type="match status" value="1"/>
</dbReference>
<evidence type="ECO:0000256" key="4">
    <source>
        <dbReference type="ARBA" id="ARBA00022723"/>
    </source>
</evidence>
<comment type="cofactor">
    <cofactor evidence="1">
        <name>Zn(2+)</name>
        <dbReference type="ChEBI" id="CHEBI:29105"/>
    </cofactor>
</comment>
<sequence>MPPLPRIAVGELPIPRQHLYAILMLAGFSMASVTLLPAPGELLSDTPMIVDGDDLTTDVAMANTDTEYLSIPDNELVDSDTVVGAEDADSNAAEDVDPPTMDYVVKADDNLSVIFNTLNLPAKTLQKLLEVDIQNSLIRLKPGQTLSFLIDSKNLVQQLSIPVNATDRVVFNRKGDGYLSRLESNTDGIPQVAMTQPQQQSQASVSDQTSKPKAVTATSRVVKGQIRSAFGTDARLSGLTANQIVQVTRLFQGRIDFRRDLHKGDGFKVLLDKPAAAGAPNRDAKVLAVVFSTKGRDYKAYRHTDGRFYDETASGFSSGTFMRYPIPSLRKVSSRFSPNRRNPVTGIVQPHNGTDFPARVGTPIVATGDGVVVKATSHPAAGRYIIIRHNGKYSTTYMHMSKLLVKAGQKVKQGQKIGLSGNTGRSTGPHLHYEFRINNRPVDPMRVDLPVNSSMGGKERASFLAKVKEYNRLLAS</sequence>
<evidence type="ECO:0000259" key="10">
    <source>
        <dbReference type="Pfam" id="PF04225"/>
    </source>
</evidence>
<feature type="domain" description="Opacity-associated protein A LysM-like" evidence="10">
    <location>
        <begin position="102"/>
        <end position="180"/>
    </location>
</feature>
<feature type="domain" description="M23ase beta-sheet core" evidence="9">
    <location>
        <begin position="350"/>
        <end position="444"/>
    </location>
</feature>
<dbReference type="Pfam" id="PF01551">
    <property type="entry name" value="Peptidase_M23"/>
    <property type="match status" value="1"/>
</dbReference>
<dbReference type="InterPro" id="IPR011055">
    <property type="entry name" value="Dup_hybrid_motif"/>
</dbReference>
<keyword evidence="6" id="KW-0862">Zinc</keyword>
<dbReference type="InterPro" id="IPR045834">
    <property type="entry name" value="Csd3_N2"/>
</dbReference>
<feature type="domain" description="Csd3-like second N-terminal" evidence="11">
    <location>
        <begin position="219"/>
        <end position="338"/>
    </location>
</feature>
<keyword evidence="4" id="KW-0479">Metal-binding</keyword>
<evidence type="ECO:0000256" key="5">
    <source>
        <dbReference type="ARBA" id="ARBA00022801"/>
    </source>
</evidence>
<evidence type="ECO:0000313" key="13">
    <source>
        <dbReference type="Proteomes" id="UP001501321"/>
    </source>
</evidence>
<evidence type="ECO:0000256" key="2">
    <source>
        <dbReference type="ARBA" id="ARBA00004196"/>
    </source>
</evidence>
<accession>A0ABP8Q9U0</accession>
<evidence type="ECO:0000256" key="8">
    <source>
        <dbReference type="SAM" id="MobiDB-lite"/>
    </source>
</evidence>
<dbReference type="Gene3D" id="3.10.450.350">
    <property type="match status" value="2"/>
</dbReference>
<dbReference type="Gene3D" id="2.70.70.10">
    <property type="entry name" value="Glucose Permease (Domain IIA)"/>
    <property type="match status" value="1"/>
</dbReference>
<reference evidence="13" key="1">
    <citation type="journal article" date="2019" name="Int. J. Syst. Evol. Microbiol.">
        <title>The Global Catalogue of Microorganisms (GCM) 10K type strain sequencing project: providing services to taxonomists for standard genome sequencing and annotation.</title>
        <authorList>
            <consortium name="The Broad Institute Genomics Platform"/>
            <consortium name="The Broad Institute Genome Sequencing Center for Infectious Disease"/>
            <person name="Wu L."/>
            <person name="Ma J."/>
        </authorList>
    </citation>
    <scope>NUCLEOTIDE SEQUENCE [LARGE SCALE GENOMIC DNA]</scope>
    <source>
        <strain evidence="13">JCM 32226</strain>
    </source>
</reference>
<comment type="subcellular location">
    <subcellularLocation>
        <location evidence="2">Cell envelope</location>
    </subcellularLocation>
</comment>
<evidence type="ECO:0000256" key="6">
    <source>
        <dbReference type="ARBA" id="ARBA00022833"/>
    </source>
</evidence>
<evidence type="ECO:0000256" key="3">
    <source>
        <dbReference type="ARBA" id="ARBA00022670"/>
    </source>
</evidence>
<feature type="region of interest" description="Disordered" evidence="8">
    <location>
        <begin position="193"/>
        <end position="216"/>
    </location>
</feature>
<protein>
    <submittedName>
        <fullName evidence="12">Peptidoglycan DD-metalloendopeptidase family protein</fullName>
    </submittedName>
</protein>
<gene>
    <name evidence="12" type="ORF">GCM10023095_18800</name>
</gene>
<dbReference type="InterPro" id="IPR050570">
    <property type="entry name" value="Cell_wall_metabolism_enzyme"/>
</dbReference>
<evidence type="ECO:0000256" key="1">
    <source>
        <dbReference type="ARBA" id="ARBA00001947"/>
    </source>
</evidence>
<keyword evidence="3" id="KW-0645">Protease</keyword>
<organism evidence="12 13">
    <name type="scientific">Pseudaeromonas paramecii</name>
    <dbReference type="NCBI Taxonomy" id="2138166"/>
    <lineage>
        <taxon>Bacteria</taxon>
        <taxon>Pseudomonadati</taxon>
        <taxon>Pseudomonadota</taxon>
        <taxon>Gammaproteobacteria</taxon>
        <taxon>Aeromonadales</taxon>
        <taxon>Aeromonadaceae</taxon>
        <taxon>Pseudaeromonas</taxon>
    </lineage>
</organism>
<comment type="caution">
    <text evidence="12">The sequence shown here is derived from an EMBL/GenBank/DDBJ whole genome shotgun (WGS) entry which is preliminary data.</text>
</comment>
<evidence type="ECO:0000259" key="9">
    <source>
        <dbReference type="Pfam" id="PF01551"/>
    </source>
</evidence>
<keyword evidence="5" id="KW-0378">Hydrolase</keyword>
<dbReference type="EMBL" id="BAABFC010000012">
    <property type="protein sequence ID" value="GAA4499146.1"/>
    <property type="molecule type" value="Genomic_DNA"/>
</dbReference>
<dbReference type="PANTHER" id="PTHR21666:SF292">
    <property type="entry name" value="MUREIN DD-ENDOPEPTIDASE MEPM"/>
    <property type="match status" value="1"/>
</dbReference>
<dbReference type="SUPFAM" id="SSF51261">
    <property type="entry name" value="Duplicated hybrid motif"/>
    <property type="match status" value="1"/>
</dbReference>
<dbReference type="InterPro" id="IPR016047">
    <property type="entry name" value="M23ase_b-sheet_dom"/>
</dbReference>
<dbReference type="Pfam" id="PF19425">
    <property type="entry name" value="Csd3_N2"/>
    <property type="match status" value="1"/>
</dbReference>
<keyword evidence="13" id="KW-1185">Reference proteome</keyword>
<dbReference type="CDD" id="cd12797">
    <property type="entry name" value="M23_peptidase"/>
    <property type="match status" value="1"/>
</dbReference>
<proteinExistence type="predicted"/>
<keyword evidence="7" id="KW-0482">Metalloprotease</keyword>
<name>A0ABP8Q9U0_9GAMM</name>
<evidence type="ECO:0000313" key="12">
    <source>
        <dbReference type="EMBL" id="GAA4499146.1"/>
    </source>
</evidence>
<dbReference type="InterPro" id="IPR007340">
    <property type="entry name" value="LysM_Opacity-associatedA"/>
</dbReference>
<dbReference type="PANTHER" id="PTHR21666">
    <property type="entry name" value="PEPTIDASE-RELATED"/>
    <property type="match status" value="1"/>
</dbReference>
<evidence type="ECO:0000259" key="11">
    <source>
        <dbReference type="Pfam" id="PF19425"/>
    </source>
</evidence>
<dbReference type="Proteomes" id="UP001501321">
    <property type="component" value="Unassembled WGS sequence"/>
</dbReference>